<evidence type="ECO:0000256" key="4">
    <source>
        <dbReference type="SAM" id="MobiDB-lite"/>
    </source>
</evidence>
<dbReference type="Gene3D" id="1.10.10.10">
    <property type="entry name" value="Winged helix-like DNA-binding domain superfamily/Winged helix DNA-binding domain"/>
    <property type="match status" value="1"/>
</dbReference>
<dbReference type="CDD" id="cd07377">
    <property type="entry name" value="WHTH_GntR"/>
    <property type="match status" value="1"/>
</dbReference>
<evidence type="ECO:0000313" key="6">
    <source>
        <dbReference type="EMBL" id="SFL75816.1"/>
    </source>
</evidence>
<dbReference type="InterPro" id="IPR036390">
    <property type="entry name" value="WH_DNA-bd_sf"/>
</dbReference>
<keyword evidence="7" id="KW-1185">Reference proteome</keyword>
<reference evidence="6 7" key="1">
    <citation type="submission" date="2016-10" db="EMBL/GenBank/DDBJ databases">
        <authorList>
            <person name="de Groot N.N."/>
        </authorList>
    </citation>
    <scope>NUCLEOTIDE SEQUENCE [LARGE SCALE GENOMIC DNA]</scope>
    <source>
        <strain evidence="6 7">ATCC 43154</strain>
    </source>
</reference>
<dbReference type="GO" id="GO:0003700">
    <property type="term" value="F:DNA-binding transcription factor activity"/>
    <property type="evidence" value="ECO:0007669"/>
    <property type="project" value="InterPro"/>
</dbReference>
<dbReference type="InterPro" id="IPR011711">
    <property type="entry name" value="GntR_C"/>
</dbReference>
<organism evidence="6 7">
    <name type="scientific">Rugamonas rubra</name>
    <dbReference type="NCBI Taxonomy" id="758825"/>
    <lineage>
        <taxon>Bacteria</taxon>
        <taxon>Pseudomonadati</taxon>
        <taxon>Pseudomonadota</taxon>
        <taxon>Betaproteobacteria</taxon>
        <taxon>Burkholderiales</taxon>
        <taxon>Oxalobacteraceae</taxon>
        <taxon>Telluria group</taxon>
        <taxon>Rugamonas</taxon>
    </lineage>
</organism>
<evidence type="ECO:0000256" key="3">
    <source>
        <dbReference type="ARBA" id="ARBA00023163"/>
    </source>
</evidence>
<gene>
    <name evidence="6" type="ORF">SAMN02982985_01390</name>
</gene>
<dbReference type="Pfam" id="PF07729">
    <property type="entry name" value="FCD"/>
    <property type="match status" value="1"/>
</dbReference>
<accession>A0A1I4KBG7</accession>
<feature type="region of interest" description="Disordered" evidence="4">
    <location>
        <begin position="1"/>
        <end position="20"/>
    </location>
</feature>
<evidence type="ECO:0000256" key="2">
    <source>
        <dbReference type="ARBA" id="ARBA00023125"/>
    </source>
</evidence>
<dbReference type="AlphaFoldDB" id="A0A1I4KBG7"/>
<keyword evidence="2 6" id="KW-0238">DNA-binding</keyword>
<dbReference type="InterPro" id="IPR008920">
    <property type="entry name" value="TF_FadR/GntR_C"/>
</dbReference>
<dbReference type="OrthoDB" id="5243844at2"/>
<dbReference type="PROSITE" id="PS50949">
    <property type="entry name" value="HTH_GNTR"/>
    <property type="match status" value="1"/>
</dbReference>
<dbReference type="InterPro" id="IPR036388">
    <property type="entry name" value="WH-like_DNA-bd_sf"/>
</dbReference>
<feature type="domain" description="HTH gntR-type" evidence="5">
    <location>
        <begin position="47"/>
        <end position="114"/>
    </location>
</feature>
<proteinExistence type="predicted"/>
<dbReference type="PANTHER" id="PTHR43537:SF53">
    <property type="entry name" value="HTH-TYPE TRANSCRIPTIONAL REPRESSOR NANR"/>
    <property type="match status" value="1"/>
</dbReference>
<dbReference type="SMART" id="SM00895">
    <property type="entry name" value="FCD"/>
    <property type="match status" value="1"/>
</dbReference>
<dbReference type="Proteomes" id="UP000199470">
    <property type="component" value="Unassembled WGS sequence"/>
</dbReference>
<dbReference type="STRING" id="758825.SAMN02982985_01390"/>
<dbReference type="SUPFAM" id="SSF48008">
    <property type="entry name" value="GntR ligand-binding domain-like"/>
    <property type="match status" value="1"/>
</dbReference>
<dbReference type="RefSeq" id="WP_093385521.1">
    <property type="nucleotide sequence ID" value="NZ_FOTW01000007.1"/>
</dbReference>
<keyword evidence="1" id="KW-0805">Transcription regulation</keyword>
<dbReference type="GO" id="GO:0003677">
    <property type="term" value="F:DNA binding"/>
    <property type="evidence" value="ECO:0007669"/>
    <property type="project" value="UniProtKB-KW"/>
</dbReference>
<dbReference type="Gene3D" id="1.20.120.530">
    <property type="entry name" value="GntR ligand-binding domain-like"/>
    <property type="match status" value="1"/>
</dbReference>
<dbReference type="EMBL" id="FOTW01000007">
    <property type="protein sequence ID" value="SFL75816.1"/>
    <property type="molecule type" value="Genomic_DNA"/>
</dbReference>
<dbReference type="SUPFAM" id="SSF46785">
    <property type="entry name" value="Winged helix' DNA-binding domain"/>
    <property type="match status" value="1"/>
</dbReference>
<keyword evidence="3" id="KW-0804">Transcription</keyword>
<dbReference type="PANTHER" id="PTHR43537">
    <property type="entry name" value="TRANSCRIPTIONAL REGULATOR, GNTR FAMILY"/>
    <property type="match status" value="1"/>
</dbReference>
<evidence type="ECO:0000313" key="7">
    <source>
        <dbReference type="Proteomes" id="UP000199470"/>
    </source>
</evidence>
<dbReference type="Pfam" id="PF00392">
    <property type="entry name" value="GntR"/>
    <property type="match status" value="1"/>
</dbReference>
<evidence type="ECO:0000259" key="5">
    <source>
        <dbReference type="PROSITE" id="PS50949"/>
    </source>
</evidence>
<dbReference type="InterPro" id="IPR000524">
    <property type="entry name" value="Tscrpt_reg_HTH_GntR"/>
</dbReference>
<protein>
    <submittedName>
        <fullName evidence="6">DNA-binding transcriptional regulator, GntR family</fullName>
    </submittedName>
</protein>
<evidence type="ECO:0000256" key="1">
    <source>
        <dbReference type="ARBA" id="ARBA00023015"/>
    </source>
</evidence>
<sequence>MSKPSTAPAPPGKRKAAATTAAGAATTLAGADGAAANSGARLKRGTTAVDLRIYRAVVNAVMSHRLPPGTHLGEADFCELYRVSRTTVRKALQRLAHDHIIELRPNRGAVIASPTPEQARDIFAARRALEREIVPLVIRHRTPASLQQIRQALEAEDQARRTGDRASWIRLGGEFHLLLAELAGNQVLLRFMGELVSRCSLIIALYESPGASMCENDEHKELMTLIEQGKAEQACALIEHHLLEIEGRLRLGEPGRKINLAEALAGL</sequence>
<dbReference type="SMART" id="SM00345">
    <property type="entry name" value="HTH_GNTR"/>
    <property type="match status" value="1"/>
</dbReference>
<name>A0A1I4KBG7_9BURK</name>